<evidence type="ECO:0000313" key="3">
    <source>
        <dbReference type="EMBL" id="MBK1662750.1"/>
    </source>
</evidence>
<comment type="caution">
    <text evidence="3">The sequence shown here is derived from an EMBL/GenBank/DDBJ whole genome shotgun (WGS) entry which is preliminary data.</text>
</comment>
<dbReference type="InterPro" id="IPR001041">
    <property type="entry name" value="2Fe-2S_ferredoxin-type"/>
</dbReference>
<dbReference type="InterPro" id="IPR036010">
    <property type="entry name" value="2Fe-2S_ferredoxin-like_sf"/>
</dbReference>
<protein>
    <recommendedName>
        <fullName evidence="2">2Fe-2S ferredoxin-type domain-containing protein</fullName>
    </recommendedName>
</protein>
<dbReference type="InterPro" id="IPR042204">
    <property type="entry name" value="2Fe-2S-bd_N"/>
</dbReference>
<dbReference type="PROSITE" id="PS51085">
    <property type="entry name" value="2FE2S_FER_2"/>
    <property type="match status" value="1"/>
</dbReference>
<keyword evidence="4" id="KW-1185">Reference proteome</keyword>
<dbReference type="Proteomes" id="UP000697995">
    <property type="component" value="Unassembled WGS sequence"/>
</dbReference>
<feature type="domain" description="2Fe-2S ferredoxin-type" evidence="2">
    <location>
        <begin position="8"/>
        <end position="80"/>
    </location>
</feature>
<dbReference type="EMBL" id="NRSG01000728">
    <property type="protein sequence ID" value="MBK1662750.1"/>
    <property type="molecule type" value="Genomic_DNA"/>
</dbReference>
<evidence type="ECO:0000313" key="4">
    <source>
        <dbReference type="Proteomes" id="UP000697995"/>
    </source>
</evidence>
<sequence length="80" mass="7994">MAGIGRPAGIGFTFRGQPLRAPAGEALAAALLAAGIRDLGGGHAAVCLIGTCQQCLVRVDGRLAQACLVPVRDGMVVEPA</sequence>
<dbReference type="Gene3D" id="3.10.20.440">
    <property type="entry name" value="2Fe-2S iron-sulphur cluster binding domain, sarcosine oxidase, alpha subunit, N-terminal domain"/>
    <property type="match status" value="1"/>
</dbReference>
<gene>
    <name evidence="3" type="ORF">CKO45_31760</name>
</gene>
<dbReference type="SUPFAM" id="SSF54292">
    <property type="entry name" value="2Fe-2S ferredoxin-like"/>
    <property type="match status" value="1"/>
</dbReference>
<organism evidence="3 4">
    <name type="scientific">Paracraurococcus ruber</name>
    <dbReference type="NCBI Taxonomy" id="77675"/>
    <lineage>
        <taxon>Bacteria</taxon>
        <taxon>Pseudomonadati</taxon>
        <taxon>Pseudomonadota</taxon>
        <taxon>Alphaproteobacteria</taxon>
        <taxon>Acetobacterales</taxon>
        <taxon>Roseomonadaceae</taxon>
        <taxon>Paracraurococcus</taxon>
    </lineage>
</organism>
<accession>A0ABS1D8R6</accession>
<evidence type="ECO:0000259" key="2">
    <source>
        <dbReference type="PROSITE" id="PS51085"/>
    </source>
</evidence>
<dbReference type="Pfam" id="PF13510">
    <property type="entry name" value="Fer2_4"/>
    <property type="match status" value="1"/>
</dbReference>
<evidence type="ECO:0000256" key="1">
    <source>
        <dbReference type="ARBA" id="ARBA00023002"/>
    </source>
</evidence>
<proteinExistence type="predicted"/>
<reference evidence="3 4" key="1">
    <citation type="journal article" date="2020" name="Microorganisms">
        <title>Osmotic Adaptation and Compatible Solute Biosynthesis of Phototrophic Bacteria as Revealed from Genome Analyses.</title>
        <authorList>
            <person name="Imhoff J.F."/>
            <person name="Rahn T."/>
            <person name="Kunzel S."/>
            <person name="Keller A."/>
            <person name="Neulinger S.C."/>
        </authorList>
    </citation>
    <scope>NUCLEOTIDE SEQUENCE [LARGE SCALE GENOMIC DNA]</scope>
    <source>
        <strain evidence="3 4">DSM 15382</strain>
    </source>
</reference>
<keyword evidence="1" id="KW-0560">Oxidoreductase</keyword>
<name>A0ABS1D8R6_9PROT</name>